<protein>
    <recommendedName>
        <fullName evidence="6 7">6-phosphogluconolactonase</fullName>
        <shortName evidence="7">6PGL</shortName>
        <ecNumber evidence="5 7">3.1.1.31</ecNumber>
    </recommendedName>
</protein>
<feature type="domain" description="Glucosamine/galactosamine-6-phosphate isomerase" evidence="8">
    <location>
        <begin position="9"/>
        <end position="222"/>
    </location>
</feature>
<reference evidence="10" key="1">
    <citation type="submission" date="2016-02" db="EMBL/GenBank/DDBJ databases">
        <authorList>
            <person name="Holder M.E."/>
            <person name="Ajami N.J."/>
            <person name="Petrosino J.F."/>
        </authorList>
    </citation>
    <scope>NUCLEOTIDE SEQUENCE [LARGE SCALE GENOMIC DNA]</scope>
    <source>
        <strain evidence="10">DSM 12838</strain>
    </source>
</reference>
<dbReference type="UniPathway" id="UPA00115">
    <property type="reaction ID" value="UER00409"/>
</dbReference>
<dbReference type="EC" id="3.1.1.31" evidence="5 7"/>
<dbReference type="KEGG" id="doa:AXF15_09035"/>
<dbReference type="RefSeq" id="WP_066606306.1">
    <property type="nucleotide sequence ID" value="NZ_CP014230.1"/>
</dbReference>
<dbReference type="OrthoDB" id="9810967at2"/>
<dbReference type="SUPFAM" id="SSF100950">
    <property type="entry name" value="NagB/RpiA/CoA transferase-like"/>
    <property type="match status" value="1"/>
</dbReference>
<dbReference type="EMBL" id="CP014230">
    <property type="protein sequence ID" value="AMD93231.1"/>
    <property type="molecule type" value="Genomic_DNA"/>
</dbReference>
<keyword evidence="7" id="KW-0378">Hydrolase</keyword>
<dbReference type="InterPro" id="IPR037171">
    <property type="entry name" value="NagB/RpiA_transferase-like"/>
</dbReference>
<dbReference type="Pfam" id="PF01182">
    <property type="entry name" value="Glucosamine_iso"/>
    <property type="match status" value="1"/>
</dbReference>
<evidence type="ECO:0000256" key="2">
    <source>
        <dbReference type="ARBA" id="ARBA00002681"/>
    </source>
</evidence>
<organism evidence="9 10">
    <name type="scientific">Desulfomicrobium orale DSM 12838</name>
    <dbReference type="NCBI Taxonomy" id="888061"/>
    <lineage>
        <taxon>Bacteria</taxon>
        <taxon>Pseudomonadati</taxon>
        <taxon>Thermodesulfobacteriota</taxon>
        <taxon>Desulfovibrionia</taxon>
        <taxon>Desulfovibrionales</taxon>
        <taxon>Desulfomicrobiaceae</taxon>
        <taxon>Desulfomicrobium</taxon>
    </lineage>
</organism>
<keyword evidence="10" id="KW-1185">Reference proteome</keyword>
<evidence type="ECO:0000256" key="6">
    <source>
        <dbReference type="ARBA" id="ARBA00020337"/>
    </source>
</evidence>
<evidence type="ECO:0000256" key="5">
    <source>
        <dbReference type="ARBA" id="ARBA00013198"/>
    </source>
</evidence>
<dbReference type="PANTHER" id="PTHR11054">
    <property type="entry name" value="6-PHOSPHOGLUCONOLACTONASE"/>
    <property type="match status" value="1"/>
</dbReference>
<dbReference type="Gene3D" id="3.40.50.1360">
    <property type="match status" value="1"/>
</dbReference>
<name>A0A120KN69_9BACT</name>
<evidence type="ECO:0000313" key="10">
    <source>
        <dbReference type="Proteomes" id="UP000063964"/>
    </source>
</evidence>
<proteinExistence type="inferred from homology"/>
<comment type="function">
    <text evidence="2 7">Hydrolysis of 6-phosphogluconolactone to 6-phosphogluconate.</text>
</comment>
<gene>
    <name evidence="7" type="primary">pgl</name>
    <name evidence="9" type="ORF">AXF15_09035</name>
</gene>
<evidence type="ECO:0000256" key="4">
    <source>
        <dbReference type="ARBA" id="ARBA00010662"/>
    </source>
</evidence>
<evidence type="ECO:0000259" key="8">
    <source>
        <dbReference type="Pfam" id="PF01182"/>
    </source>
</evidence>
<dbReference type="NCBIfam" id="TIGR01198">
    <property type="entry name" value="pgl"/>
    <property type="match status" value="1"/>
</dbReference>
<evidence type="ECO:0000313" key="9">
    <source>
        <dbReference type="EMBL" id="AMD93231.1"/>
    </source>
</evidence>
<evidence type="ECO:0000256" key="7">
    <source>
        <dbReference type="RuleBase" id="RU365095"/>
    </source>
</evidence>
<comment type="similarity">
    <text evidence="4 7">Belongs to the glucosamine/galactosamine-6-phosphate isomerase family. 6-phosphogluconolactonase subfamily.</text>
</comment>
<accession>A0A120KN69</accession>
<evidence type="ECO:0000256" key="3">
    <source>
        <dbReference type="ARBA" id="ARBA00004961"/>
    </source>
</evidence>
<comment type="catalytic activity">
    <reaction evidence="1 7">
        <text>6-phospho-D-glucono-1,5-lactone + H2O = 6-phospho-D-gluconate + H(+)</text>
        <dbReference type="Rhea" id="RHEA:12556"/>
        <dbReference type="ChEBI" id="CHEBI:15377"/>
        <dbReference type="ChEBI" id="CHEBI:15378"/>
        <dbReference type="ChEBI" id="CHEBI:57955"/>
        <dbReference type="ChEBI" id="CHEBI:58759"/>
        <dbReference type="EC" id="3.1.1.31"/>
    </reaction>
</comment>
<dbReference type="CDD" id="cd01400">
    <property type="entry name" value="6PGL"/>
    <property type="match status" value="1"/>
</dbReference>
<sequence>MSASWLFFPDEEQFGQAAASHAGRLARAVLEKHPHFTLALSGGRGPLPFFRHLADADLFAPEMWTRTHIFFVDERMVPPDHADSNFGSARRHLLDRVPVPEENIHRMPGELPQAAAAAAYTETLDGFFGCRPPVFDLLVLGMGADGHTASIFPGCSLQDGNQPVSPATAPGATVSARLTLTGPVLDAAANVLFLVLGADKHEPLRRIRSGDRSLPAGRVRGGRRCWYVCPPPPA</sequence>
<dbReference type="GO" id="GO:0017057">
    <property type="term" value="F:6-phosphogluconolactonase activity"/>
    <property type="evidence" value="ECO:0007669"/>
    <property type="project" value="UniProtKB-UniRule"/>
</dbReference>
<dbReference type="STRING" id="888061.AXF15_09035"/>
<comment type="pathway">
    <text evidence="3 7">Carbohydrate degradation; pentose phosphate pathway; D-ribulose 5-phosphate from D-glucose 6-phosphate (oxidative stage): step 2/3.</text>
</comment>
<dbReference type="InterPro" id="IPR006148">
    <property type="entry name" value="Glc/Gal-6P_isomerase"/>
</dbReference>
<dbReference type="GO" id="GO:0006098">
    <property type="term" value="P:pentose-phosphate shunt"/>
    <property type="evidence" value="ECO:0007669"/>
    <property type="project" value="UniProtKB-UniPathway"/>
</dbReference>
<dbReference type="GO" id="GO:0005975">
    <property type="term" value="P:carbohydrate metabolic process"/>
    <property type="evidence" value="ECO:0007669"/>
    <property type="project" value="UniProtKB-UniRule"/>
</dbReference>
<dbReference type="InterPro" id="IPR005900">
    <property type="entry name" value="6-phosphogluconolactonase_DevB"/>
</dbReference>
<dbReference type="AlphaFoldDB" id="A0A120KN69"/>
<evidence type="ECO:0000256" key="1">
    <source>
        <dbReference type="ARBA" id="ARBA00000832"/>
    </source>
</evidence>
<dbReference type="PANTHER" id="PTHR11054:SF0">
    <property type="entry name" value="6-PHOSPHOGLUCONOLACTONASE"/>
    <property type="match status" value="1"/>
</dbReference>
<dbReference type="Proteomes" id="UP000063964">
    <property type="component" value="Chromosome"/>
</dbReference>
<dbReference type="InterPro" id="IPR039104">
    <property type="entry name" value="6PGL"/>
</dbReference>